<organism evidence="2 3">
    <name type="scientific">Wenjunlia tyrosinilytica</name>
    <dbReference type="NCBI Taxonomy" id="1544741"/>
    <lineage>
        <taxon>Bacteria</taxon>
        <taxon>Bacillati</taxon>
        <taxon>Actinomycetota</taxon>
        <taxon>Actinomycetes</taxon>
        <taxon>Kitasatosporales</taxon>
        <taxon>Streptomycetaceae</taxon>
        <taxon>Wenjunlia</taxon>
    </lineage>
</organism>
<proteinExistence type="predicted"/>
<reference evidence="2" key="1">
    <citation type="journal article" date="2014" name="Int. J. Syst. Evol. Microbiol.">
        <title>Complete genome sequence of Corynebacterium casei LMG S-19264T (=DSM 44701T), isolated from a smear-ripened cheese.</title>
        <authorList>
            <consortium name="US DOE Joint Genome Institute (JGI-PGF)"/>
            <person name="Walter F."/>
            <person name="Albersmeier A."/>
            <person name="Kalinowski J."/>
            <person name="Ruckert C."/>
        </authorList>
    </citation>
    <scope>NUCLEOTIDE SEQUENCE</scope>
    <source>
        <strain evidence="2">CGMCC 4.7201</strain>
    </source>
</reference>
<sequence>MSKRRITRKAVVATGVAAVLLPLTAVATAQAAGTQHGAATHTRSAAAAPTASGTPDSALTRINDFYGAYIDAGSEEGGGKLATELRKFYLTKGLQKKLAKWEDKNHADGVLRAQSIPSKWSVTSDGSGAGHTWATVKLTWGGGVVTKIHVQADLATKKISDIK</sequence>
<protein>
    <recommendedName>
        <fullName evidence="4">Nuclear transport factor 2 family protein</fullName>
    </recommendedName>
</protein>
<dbReference type="AlphaFoldDB" id="A0A917ZLM9"/>
<feature type="chain" id="PRO_5037977099" description="Nuclear transport factor 2 family protein" evidence="1">
    <location>
        <begin position="32"/>
        <end position="163"/>
    </location>
</feature>
<keyword evidence="3" id="KW-1185">Reference proteome</keyword>
<dbReference type="Proteomes" id="UP000641932">
    <property type="component" value="Unassembled WGS sequence"/>
</dbReference>
<name>A0A917ZLM9_9ACTN</name>
<keyword evidence="1" id="KW-0732">Signal</keyword>
<accession>A0A917ZLM9</accession>
<reference evidence="2" key="2">
    <citation type="submission" date="2020-09" db="EMBL/GenBank/DDBJ databases">
        <authorList>
            <person name="Sun Q."/>
            <person name="Zhou Y."/>
        </authorList>
    </citation>
    <scope>NUCLEOTIDE SEQUENCE</scope>
    <source>
        <strain evidence="2">CGMCC 4.7201</strain>
    </source>
</reference>
<comment type="caution">
    <text evidence="2">The sequence shown here is derived from an EMBL/GenBank/DDBJ whole genome shotgun (WGS) entry which is preliminary data.</text>
</comment>
<dbReference type="RefSeq" id="WP_189130928.1">
    <property type="nucleotide sequence ID" value="NZ_BMMS01000006.1"/>
</dbReference>
<evidence type="ECO:0000313" key="3">
    <source>
        <dbReference type="Proteomes" id="UP000641932"/>
    </source>
</evidence>
<dbReference type="EMBL" id="BMMS01000006">
    <property type="protein sequence ID" value="GGO84744.1"/>
    <property type="molecule type" value="Genomic_DNA"/>
</dbReference>
<evidence type="ECO:0000256" key="1">
    <source>
        <dbReference type="SAM" id="SignalP"/>
    </source>
</evidence>
<gene>
    <name evidence="2" type="ORF">GCM10012280_16920</name>
</gene>
<dbReference type="Gene3D" id="3.10.450.50">
    <property type="match status" value="1"/>
</dbReference>
<evidence type="ECO:0000313" key="2">
    <source>
        <dbReference type="EMBL" id="GGO84744.1"/>
    </source>
</evidence>
<feature type="signal peptide" evidence="1">
    <location>
        <begin position="1"/>
        <end position="31"/>
    </location>
</feature>
<evidence type="ECO:0008006" key="4">
    <source>
        <dbReference type="Google" id="ProtNLM"/>
    </source>
</evidence>